<dbReference type="SMART" id="SM00857">
    <property type="entry name" value="Resolvase"/>
    <property type="match status" value="1"/>
</dbReference>
<sequence>MARAYSYIRFSHPGQVEGDSLRRQLEASERYAAEHGLELVKSYQDLGTSAFKGAHRKGSLGLFLKAVEAGEVPRGSVFLVENCDRLSREDPLEALDLFRSITKSGITIVTTDDGHAYSTESMANNPMQLMMWIMGAIRGNGESQRKAEVLRKSWAEKRRKARTELKPISRMCPRWLTLANGAYEPIPDRVEVVKRIFNELESGVGVHKLAQRLNQERIPPFAHGDGWQHSILLQIAHNRAVLGDFQPHTKVSGKREPDGPPIQNYFPYVISEQQFYRVQAALLRRRFNAPGRKGKGFSNLFTGLAKCESCGGSMTYRDRGERSGGATLVCARALRKQQCSNDLRYNYREIELSILSIIPNVRLHPSVDTSGVDDDVSEKRKERDELTDRIRRLADLIETGSSTLVQRLLSAEQDLKDLDREISRQQDANMRRLSEFSATDEQLRLVDFLNKEPSQSSEKTYAARASISEVLRILVDELEFGASEQGDYPIVKMQLLAGGLIFYLDGLSGERFPLRSNYLDWIGPVDEGGFIETEDAVGGQFGRAELRRIYQSQATDNQDDIWENLDDFS</sequence>
<dbReference type="RefSeq" id="WP_377367150.1">
    <property type="nucleotide sequence ID" value="NZ_JAOTJD010000002.1"/>
</dbReference>
<evidence type="ECO:0000256" key="2">
    <source>
        <dbReference type="ARBA" id="ARBA00023172"/>
    </source>
</evidence>
<dbReference type="CDD" id="cd00338">
    <property type="entry name" value="Ser_Recombinase"/>
    <property type="match status" value="1"/>
</dbReference>
<dbReference type="Gene3D" id="3.90.1750.20">
    <property type="entry name" value="Putative Large Serine Recombinase, Chain B, Domain 2"/>
    <property type="match status" value="1"/>
</dbReference>
<dbReference type="PROSITE" id="PS51736">
    <property type="entry name" value="RECOMBINASES_3"/>
    <property type="match status" value="1"/>
</dbReference>
<dbReference type="InterPro" id="IPR025827">
    <property type="entry name" value="Zn_ribbon_recom_dom"/>
</dbReference>
<organism evidence="6 7">
    <name type="scientific">Phenylobacterium ferrooxidans</name>
    <dbReference type="NCBI Taxonomy" id="2982689"/>
    <lineage>
        <taxon>Bacteria</taxon>
        <taxon>Pseudomonadati</taxon>
        <taxon>Pseudomonadota</taxon>
        <taxon>Alphaproteobacteria</taxon>
        <taxon>Caulobacterales</taxon>
        <taxon>Caulobacteraceae</taxon>
        <taxon>Phenylobacterium</taxon>
    </lineage>
</organism>
<keyword evidence="1" id="KW-0238">DNA-binding</keyword>
<protein>
    <submittedName>
        <fullName evidence="6">Recombinase family protein</fullName>
    </submittedName>
</protein>
<dbReference type="InterPro" id="IPR038109">
    <property type="entry name" value="DNA_bind_recomb_sf"/>
</dbReference>
<keyword evidence="2" id="KW-0233">DNA recombination</keyword>
<dbReference type="PANTHER" id="PTHR30461">
    <property type="entry name" value="DNA-INVERTASE FROM LAMBDOID PROPHAGE"/>
    <property type="match status" value="1"/>
</dbReference>
<evidence type="ECO:0000256" key="3">
    <source>
        <dbReference type="SAM" id="Coils"/>
    </source>
</evidence>
<dbReference type="PANTHER" id="PTHR30461:SF2">
    <property type="entry name" value="SERINE RECOMBINASE PINE-RELATED"/>
    <property type="match status" value="1"/>
</dbReference>
<evidence type="ECO:0000313" key="6">
    <source>
        <dbReference type="EMBL" id="MFD3262741.1"/>
    </source>
</evidence>
<dbReference type="InterPro" id="IPR011109">
    <property type="entry name" value="DNA_bind_recombinase_dom"/>
</dbReference>
<evidence type="ECO:0000256" key="1">
    <source>
        <dbReference type="ARBA" id="ARBA00023125"/>
    </source>
</evidence>
<dbReference type="InterPro" id="IPR036162">
    <property type="entry name" value="Resolvase-like_N_sf"/>
</dbReference>
<proteinExistence type="predicted"/>
<feature type="domain" description="Resolvase/invertase-type recombinase catalytic" evidence="4">
    <location>
        <begin position="3"/>
        <end position="161"/>
    </location>
</feature>
<gene>
    <name evidence="6" type="ORF">OCL97_02050</name>
</gene>
<reference evidence="6 7" key="1">
    <citation type="submission" date="2022-09" db="EMBL/GenBank/DDBJ databases">
        <title>New species of Phenylobacterium.</title>
        <authorList>
            <person name="Mieszkin S."/>
        </authorList>
    </citation>
    <scope>NUCLEOTIDE SEQUENCE [LARGE SCALE GENOMIC DNA]</scope>
    <source>
        <strain evidence="6 7">HK31-G</strain>
    </source>
</reference>
<dbReference type="InterPro" id="IPR050639">
    <property type="entry name" value="SSR_resolvase"/>
</dbReference>
<dbReference type="Gene3D" id="3.40.50.1390">
    <property type="entry name" value="Resolvase, N-terminal catalytic domain"/>
    <property type="match status" value="1"/>
</dbReference>
<name>A0ABW6CLX2_9CAUL</name>
<feature type="coiled-coil region" evidence="3">
    <location>
        <begin position="376"/>
        <end position="428"/>
    </location>
</feature>
<evidence type="ECO:0000313" key="7">
    <source>
        <dbReference type="Proteomes" id="UP001598130"/>
    </source>
</evidence>
<keyword evidence="7" id="KW-1185">Reference proteome</keyword>
<accession>A0ABW6CLX2</accession>
<dbReference type="Pfam" id="PF13408">
    <property type="entry name" value="Zn_ribbon_recom"/>
    <property type="match status" value="1"/>
</dbReference>
<keyword evidence="3" id="KW-0175">Coiled coil</keyword>
<dbReference type="EMBL" id="JAOTJD010000002">
    <property type="protein sequence ID" value="MFD3262741.1"/>
    <property type="molecule type" value="Genomic_DNA"/>
</dbReference>
<dbReference type="SUPFAM" id="SSF53041">
    <property type="entry name" value="Resolvase-like"/>
    <property type="match status" value="1"/>
</dbReference>
<dbReference type="Pfam" id="PF07508">
    <property type="entry name" value="Recombinase"/>
    <property type="match status" value="1"/>
</dbReference>
<evidence type="ECO:0000259" key="5">
    <source>
        <dbReference type="PROSITE" id="PS51737"/>
    </source>
</evidence>
<comment type="caution">
    <text evidence="6">The sequence shown here is derived from an EMBL/GenBank/DDBJ whole genome shotgun (WGS) entry which is preliminary data.</text>
</comment>
<dbReference type="InterPro" id="IPR006119">
    <property type="entry name" value="Resolv_N"/>
</dbReference>
<evidence type="ECO:0000259" key="4">
    <source>
        <dbReference type="PROSITE" id="PS51736"/>
    </source>
</evidence>
<dbReference type="Pfam" id="PF00239">
    <property type="entry name" value="Resolvase"/>
    <property type="match status" value="1"/>
</dbReference>
<dbReference type="PROSITE" id="PS51737">
    <property type="entry name" value="RECOMBINASE_DNA_BIND"/>
    <property type="match status" value="1"/>
</dbReference>
<feature type="domain" description="Recombinase" evidence="5">
    <location>
        <begin position="173"/>
        <end position="288"/>
    </location>
</feature>
<dbReference type="Proteomes" id="UP001598130">
    <property type="component" value="Unassembled WGS sequence"/>
</dbReference>